<dbReference type="HOGENOM" id="CLU_3045186_0_0_6"/>
<keyword evidence="2" id="KW-1185">Reference proteome</keyword>
<protein>
    <submittedName>
        <fullName evidence="1">Uncharacterized protein</fullName>
    </submittedName>
</protein>
<name>G4T044_META2</name>
<evidence type="ECO:0000313" key="1">
    <source>
        <dbReference type="EMBL" id="CCE23334.1"/>
    </source>
</evidence>
<organism evidence="1 2">
    <name type="scientific">Methylotuvimicrobium alcaliphilum (strain DSM 19304 / NCIMB 14124 / VKM B-2133 / 20Z)</name>
    <name type="common">Methylomicrobium alcaliphilum</name>
    <dbReference type="NCBI Taxonomy" id="1091494"/>
    <lineage>
        <taxon>Bacteria</taxon>
        <taxon>Pseudomonadati</taxon>
        <taxon>Pseudomonadota</taxon>
        <taxon>Gammaproteobacteria</taxon>
        <taxon>Methylococcales</taxon>
        <taxon>Methylococcaceae</taxon>
        <taxon>Methylotuvimicrobium</taxon>
    </lineage>
</organism>
<reference evidence="2" key="1">
    <citation type="journal article" date="2012" name="J. Bacteriol.">
        <title>Genome sequence of the haloalkaliphilic methanotrophic bacterium Methylomicrobium alcaliphilum 20Z.</title>
        <authorList>
            <person name="Vuilleumier S."/>
            <person name="Khmelenina V.N."/>
            <person name="Bringel F."/>
            <person name="Reshetnikov A.S."/>
            <person name="Lajus A."/>
            <person name="Mangenot S."/>
            <person name="Rouy Z."/>
            <person name="Op den Camp H.J."/>
            <person name="Jetten M.S."/>
            <person name="Dispirito A.A."/>
            <person name="Dunfield P."/>
            <person name="Klotz M.G."/>
            <person name="Semrau J.D."/>
            <person name="Stein L.Y."/>
            <person name="Barbe V."/>
            <person name="Medigue C."/>
            <person name="Trotsenko Y.A."/>
            <person name="Kalyuzhnaya M.G."/>
        </authorList>
    </citation>
    <scope>NUCLEOTIDE SEQUENCE [LARGE SCALE GENOMIC DNA]</scope>
    <source>
        <strain evidence="2">DSM 19304 / NCIMB 14124 / VKM B-2133 / 20Z</strain>
    </source>
</reference>
<accession>G4T044</accession>
<gene>
    <name evidence="1" type="ordered locus">MEALZ_1647</name>
</gene>
<sequence length="54" mass="6191">MTPHKVNDIKNVPSDSTEINTLFESNLTIAENYCLAYRSRLHKVMPTELLQLSN</sequence>
<dbReference type="AlphaFoldDB" id="G4T044"/>
<dbReference type="KEGG" id="mah:MEALZ_1647"/>
<dbReference type="EMBL" id="FO082060">
    <property type="protein sequence ID" value="CCE23334.1"/>
    <property type="molecule type" value="Genomic_DNA"/>
</dbReference>
<evidence type="ECO:0000313" key="2">
    <source>
        <dbReference type="Proteomes" id="UP000008315"/>
    </source>
</evidence>
<dbReference type="PATRIC" id="fig|271065.3.peg.1691"/>
<proteinExistence type="predicted"/>
<dbReference type="Proteomes" id="UP000008315">
    <property type="component" value="Chromosome"/>
</dbReference>